<keyword evidence="3" id="KW-1185">Reference proteome</keyword>
<evidence type="ECO:0000313" key="2">
    <source>
        <dbReference type="EMBL" id="MEQ2283990.1"/>
    </source>
</evidence>
<organism evidence="2 3">
    <name type="scientific">Ameca splendens</name>
    <dbReference type="NCBI Taxonomy" id="208324"/>
    <lineage>
        <taxon>Eukaryota</taxon>
        <taxon>Metazoa</taxon>
        <taxon>Chordata</taxon>
        <taxon>Craniata</taxon>
        <taxon>Vertebrata</taxon>
        <taxon>Euteleostomi</taxon>
        <taxon>Actinopterygii</taxon>
        <taxon>Neopterygii</taxon>
        <taxon>Teleostei</taxon>
        <taxon>Neoteleostei</taxon>
        <taxon>Acanthomorphata</taxon>
        <taxon>Ovalentaria</taxon>
        <taxon>Atherinomorphae</taxon>
        <taxon>Cyprinodontiformes</taxon>
        <taxon>Goodeidae</taxon>
        <taxon>Ameca</taxon>
    </lineage>
</organism>
<sequence>MLHSQHALQPPLICVQQTCTDEKTGIISRRRGRRRRRESPCWLLTHTASHQKANPTERKERNTSTSSFSSQQASTPLISHPPSSSSPSFTGDRLSCQQLLSGLSIFWRLLPNSSETFSCSATTAVCLLSSRLTVTSSLRRSDTQKHAQNRADSNAAGTQRNSFLLHYAAAI</sequence>
<dbReference type="EMBL" id="JAHRIP010010674">
    <property type="protein sequence ID" value="MEQ2283990.1"/>
    <property type="molecule type" value="Genomic_DNA"/>
</dbReference>
<evidence type="ECO:0000256" key="1">
    <source>
        <dbReference type="SAM" id="MobiDB-lite"/>
    </source>
</evidence>
<proteinExistence type="predicted"/>
<reference evidence="2 3" key="1">
    <citation type="submission" date="2021-06" db="EMBL/GenBank/DDBJ databases">
        <authorList>
            <person name="Palmer J.M."/>
        </authorList>
    </citation>
    <scope>NUCLEOTIDE SEQUENCE [LARGE SCALE GENOMIC DNA]</scope>
    <source>
        <strain evidence="2 3">AS_MEX2019</strain>
        <tissue evidence="2">Muscle</tissue>
    </source>
</reference>
<gene>
    <name evidence="2" type="ORF">AMECASPLE_017114</name>
</gene>
<evidence type="ECO:0000313" key="3">
    <source>
        <dbReference type="Proteomes" id="UP001469553"/>
    </source>
</evidence>
<accession>A0ABV0XRA0</accession>
<name>A0ABV0XRA0_9TELE</name>
<dbReference type="Proteomes" id="UP001469553">
    <property type="component" value="Unassembled WGS sequence"/>
</dbReference>
<comment type="caution">
    <text evidence="2">The sequence shown here is derived from an EMBL/GenBank/DDBJ whole genome shotgun (WGS) entry which is preliminary data.</text>
</comment>
<feature type="region of interest" description="Disordered" evidence="1">
    <location>
        <begin position="38"/>
        <end position="90"/>
    </location>
</feature>
<protein>
    <submittedName>
        <fullName evidence="2">Uncharacterized protein</fullName>
    </submittedName>
</protein>
<feature type="compositionally biased region" description="Low complexity" evidence="1">
    <location>
        <begin position="63"/>
        <end position="88"/>
    </location>
</feature>